<dbReference type="EMBL" id="JABEXW010000309">
    <property type="protein sequence ID" value="KAF4966026.1"/>
    <property type="molecule type" value="Genomic_DNA"/>
</dbReference>
<accession>A0A8H4TXV0</accession>
<name>A0A8H4TXV0_9HYPO</name>
<dbReference type="InterPro" id="IPR031472">
    <property type="entry name" value="MAT1-1-2/MatA-2/Smr1"/>
</dbReference>
<dbReference type="Proteomes" id="UP000622797">
    <property type="component" value="Unassembled WGS sequence"/>
</dbReference>
<proteinExistence type="predicted"/>
<dbReference type="AlphaFoldDB" id="A0A8H4TXV0"/>
<reference evidence="1" key="1">
    <citation type="journal article" date="2020" name="BMC Genomics">
        <title>Correction to: Identification and distribution of gene clusters required for synthesis of sphingolipid metabolism inhibitors in diverse species of the filamentous fungus Fusarium.</title>
        <authorList>
            <person name="Kim H.S."/>
            <person name="Lohmar J.M."/>
            <person name="Busman M."/>
            <person name="Brown D.W."/>
            <person name="Naumann T.A."/>
            <person name="Divon H.H."/>
            <person name="Lysoe E."/>
            <person name="Uhlig S."/>
            <person name="Proctor R.H."/>
        </authorList>
    </citation>
    <scope>NUCLEOTIDE SEQUENCE</scope>
    <source>
        <strain evidence="1">NRRL 20472</strain>
    </source>
</reference>
<reference evidence="1" key="2">
    <citation type="submission" date="2020-05" db="EMBL/GenBank/DDBJ databases">
        <authorList>
            <person name="Kim H.-S."/>
            <person name="Proctor R.H."/>
            <person name="Brown D.W."/>
        </authorList>
    </citation>
    <scope>NUCLEOTIDE SEQUENCE</scope>
    <source>
        <strain evidence="1">NRRL 20472</strain>
    </source>
</reference>
<dbReference type="Pfam" id="PF17043">
    <property type="entry name" value="MAT1-1-2"/>
    <property type="match status" value="1"/>
</dbReference>
<keyword evidence="2" id="KW-1185">Reference proteome</keyword>
<protein>
    <recommendedName>
        <fullName evidence="3">Mating type protein 1-1-2</fullName>
    </recommendedName>
</protein>
<dbReference type="OrthoDB" id="5148912at2759"/>
<gene>
    <name evidence="1" type="ORF">FSARC_6226</name>
</gene>
<evidence type="ECO:0000313" key="2">
    <source>
        <dbReference type="Proteomes" id="UP000622797"/>
    </source>
</evidence>
<organism evidence="1 2">
    <name type="scientific">Fusarium sarcochroum</name>
    <dbReference type="NCBI Taxonomy" id="1208366"/>
    <lineage>
        <taxon>Eukaryota</taxon>
        <taxon>Fungi</taxon>
        <taxon>Dikarya</taxon>
        <taxon>Ascomycota</taxon>
        <taxon>Pezizomycotina</taxon>
        <taxon>Sordariomycetes</taxon>
        <taxon>Hypocreomycetidae</taxon>
        <taxon>Hypocreales</taxon>
        <taxon>Nectriaceae</taxon>
        <taxon>Fusarium</taxon>
        <taxon>Fusarium lateritium species complex</taxon>
    </lineage>
</organism>
<evidence type="ECO:0008006" key="3">
    <source>
        <dbReference type="Google" id="ProtNLM"/>
    </source>
</evidence>
<comment type="caution">
    <text evidence="1">The sequence shown here is derived from an EMBL/GenBank/DDBJ whole genome shotgun (WGS) entry which is preliminary data.</text>
</comment>
<sequence length="432" mass="48510">MDSAFSFSPLWEEEALINKPERALDALHAKVLGVILRSIPLPSSRGASLSKQEILRAVIFVIAQVLPDLADDNEVLAKIRATSAKLAPAVNPSALIDGTIVLWYIQAVFVIWQHHQGRRQASGPGLPFPWAAGYGNDNYPVANLGFMTMLRGASSWSHPKHPKLQHACLISQATMSVLYAVYTIGPLLKDFPWRHLEIHIPPARAYELFLKVSVTVSGNIYSEGKALATPPAFEYGVTLEDVRMSRCGKKLLTKVYEDEDWRRVPYWHPYLKFPGSPWNNYIKNSLQPTFSTGSKQHKSGMIKWKLPSTTTALAGLFKARYAAIRTNLDDVNTEIRPKVSDLERLRQHYRLAQLTGRKYAAQSPSEATAHDLDDIVDDYLYHTPAVQKPRADSGGYLTLPFMSTAVHAYQILEDPEEPGDDFFTMNFEQYLD</sequence>
<evidence type="ECO:0000313" key="1">
    <source>
        <dbReference type="EMBL" id="KAF4966026.1"/>
    </source>
</evidence>